<dbReference type="RefSeq" id="XP_009798694.1">
    <property type="nucleotide sequence ID" value="XM_009800392.1"/>
</dbReference>
<dbReference type="Proteomes" id="UP000189701">
    <property type="component" value="Unplaced"/>
</dbReference>
<proteinExistence type="predicted"/>
<protein>
    <submittedName>
        <fullName evidence="2">Uncharacterized protein LOC104244874</fullName>
    </submittedName>
</protein>
<keyword evidence="1" id="KW-1185">Reference proteome</keyword>
<dbReference type="eggNOG" id="KOG0017">
    <property type="taxonomic scope" value="Eukaryota"/>
</dbReference>
<dbReference type="AlphaFoldDB" id="A0A1U7YHH3"/>
<reference evidence="1" key="1">
    <citation type="journal article" date="2013" name="Genome Biol.">
        <title>Reference genomes and transcriptomes of Nicotiana sylvestris and Nicotiana tomentosiformis.</title>
        <authorList>
            <person name="Sierro N."/>
            <person name="Battey J.N."/>
            <person name="Ouadi S."/>
            <person name="Bovet L."/>
            <person name="Goepfert S."/>
            <person name="Bakaher N."/>
            <person name="Peitsch M.C."/>
            <person name="Ivanov N.V."/>
        </authorList>
    </citation>
    <scope>NUCLEOTIDE SEQUENCE [LARGE SCALE GENOMIC DNA]</scope>
</reference>
<organism evidence="1 2">
    <name type="scientific">Nicotiana sylvestris</name>
    <name type="common">Wood tobacco</name>
    <name type="synonym">South American tobacco</name>
    <dbReference type="NCBI Taxonomy" id="4096"/>
    <lineage>
        <taxon>Eukaryota</taxon>
        <taxon>Viridiplantae</taxon>
        <taxon>Streptophyta</taxon>
        <taxon>Embryophyta</taxon>
        <taxon>Tracheophyta</taxon>
        <taxon>Spermatophyta</taxon>
        <taxon>Magnoliopsida</taxon>
        <taxon>eudicotyledons</taxon>
        <taxon>Gunneridae</taxon>
        <taxon>Pentapetalae</taxon>
        <taxon>asterids</taxon>
        <taxon>lamiids</taxon>
        <taxon>Solanales</taxon>
        <taxon>Solanaceae</taxon>
        <taxon>Nicotianoideae</taxon>
        <taxon>Nicotianeae</taxon>
        <taxon>Nicotiana</taxon>
    </lineage>
</organism>
<name>A0A1U7YHH3_NICSY</name>
<evidence type="ECO:0000313" key="1">
    <source>
        <dbReference type="Proteomes" id="UP000189701"/>
    </source>
</evidence>
<evidence type="ECO:0000313" key="2">
    <source>
        <dbReference type="RefSeq" id="XP_009798694.1"/>
    </source>
</evidence>
<reference evidence="2" key="2">
    <citation type="submission" date="2025-08" db="UniProtKB">
        <authorList>
            <consortium name="RefSeq"/>
        </authorList>
    </citation>
    <scope>IDENTIFICATION</scope>
    <source>
        <tissue evidence="2">Leaf</tissue>
    </source>
</reference>
<sequence length="176" mass="20554">MSAPPENWEGKSTARLPLFNGQYYSWWKTRMRDHMQEEDYELCDIITNGPLATLKKNAEGEDVPKTRADCNAEDLKKWEENSTSRNSLFVDLVQMSTSEPKAAPLPSKYETYCKWPHEGTTQVKRSRGISLFSQYENFAMRDGETIKEIYTRLSTLTNELKSLRRIIPEDERVEKY</sequence>
<gene>
    <name evidence="2" type="primary">LOC104244874</name>
</gene>
<dbReference type="STRING" id="4096.A0A1U7YHH3"/>
<accession>A0A1U7YHH3</accession>